<dbReference type="Proteomes" id="UP000035900">
    <property type="component" value="Unassembled WGS sequence"/>
</dbReference>
<dbReference type="EMBL" id="LFNG01000008">
    <property type="protein sequence ID" value="KMQ71406.1"/>
    <property type="molecule type" value="Genomic_DNA"/>
</dbReference>
<reference evidence="1 2" key="1">
    <citation type="journal article" date="2004" name="Int. J. Syst. Evol. Microbiol.">
        <title>Kaistella koreensis gen. nov., sp. nov., a novel member of the Chryseobacterium-Bergeyella-Riemerella branch.</title>
        <authorList>
            <person name="Kim M.K."/>
            <person name="Im W.T."/>
            <person name="Shin Y.K."/>
            <person name="Lim J.H."/>
            <person name="Kim S.H."/>
            <person name="Lee B.C."/>
            <person name="Park M.Y."/>
            <person name="Lee K.Y."/>
            <person name="Lee S.T."/>
        </authorList>
    </citation>
    <scope>NUCLEOTIDE SEQUENCE [LARGE SCALE GENOMIC DNA]</scope>
    <source>
        <strain evidence="1 2">CCUG 49689</strain>
    </source>
</reference>
<evidence type="ECO:0000313" key="2">
    <source>
        <dbReference type="Proteomes" id="UP000035900"/>
    </source>
</evidence>
<dbReference type="SUPFAM" id="SSF56925">
    <property type="entry name" value="OMPA-like"/>
    <property type="match status" value="1"/>
</dbReference>
<accession>A0A0J7J002</accession>
<comment type="caution">
    <text evidence="1">The sequence shown here is derived from an EMBL/GenBank/DDBJ whole genome shotgun (WGS) entry which is preliminary data.</text>
</comment>
<dbReference type="Pfam" id="PF09411">
    <property type="entry name" value="PagL"/>
    <property type="match status" value="1"/>
</dbReference>
<dbReference type="InterPro" id="IPR018550">
    <property type="entry name" value="Lipid-A_deacylase-rel"/>
</dbReference>
<gene>
    <name evidence="1" type="ORF">ACM44_07235</name>
</gene>
<dbReference type="OrthoDB" id="627554at2"/>
<dbReference type="Gene3D" id="2.40.160.20">
    <property type="match status" value="1"/>
</dbReference>
<dbReference type="AlphaFoldDB" id="A0A0J7J002"/>
<organism evidence="1 2">
    <name type="scientific">Chryseobacterium koreense CCUG 49689</name>
    <dbReference type="NCBI Taxonomy" id="1304281"/>
    <lineage>
        <taxon>Bacteria</taxon>
        <taxon>Pseudomonadati</taxon>
        <taxon>Bacteroidota</taxon>
        <taxon>Flavobacteriia</taxon>
        <taxon>Flavobacteriales</taxon>
        <taxon>Weeksellaceae</taxon>
        <taxon>Chryseobacterium group</taxon>
        <taxon>Chryseobacterium</taxon>
    </lineage>
</organism>
<name>A0A0J7J002_9FLAO</name>
<sequence>MKKFYFLLTAIPLLFQSQNSVEHFIGYNFITAQSVGKIKGDIKNNIYGHSLTFGTNLENRTEEWVKFLSAKNIKYNLIYLDLDQMQNNLWGRNYGFGEVYAASANVDFRLMKFRDFEVLFSPTLGLAYITKTVHTDPDSYFFGSHLNAMFDAGLGIQYDLTKNYALTSRLSFLHFSNGAIQLPNAGVNTISASIGIQRNFNIPTHTEQDQQPETQVKKQALEIAIGVGQRGKYKVKEAFYRVAISPAYSYFINNTLGFKIGLDAVYYDQVFNPEVYDDSVPYWGKSWEHWRIGTSVGTEIKMNKVSFNANYGYYLYFKSPYNQKTYWKAGLRYYFTPKLGAESIMTAHQVQADFISFGLFARL</sequence>
<proteinExistence type="predicted"/>
<keyword evidence="2" id="KW-1185">Reference proteome</keyword>
<dbReference type="RefSeq" id="WP_048499367.1">
    <property type="nucleotide sequence ID" value="NZ_LFNG01000008.1"/>
</dbReference>
<dbReference type="STRING" id="1304281.ACM44_07235"/>
<evidence type="ECO:0008006" key="3">
    <source>
        <dbReference type="Google" id="ProtNLM"/>
    </source>
</evidence>
<dbReference type="InterPro" id="IPR011250">
    <property type="entry name" value="OMP/PagP_B-barrel"/>
</dbReference>
<dbReference type="PATRIC" id="fig|1304281.5.peg.1551"/>
<evidence type="ECO:0000313" key="1">
    <source>
        <dbReference type="EMBL" id="KMQ71406.1"/>
    </source>
</evidence>
<protein>
    <recommendedName>
        <fullName evidence="3">Deacylase</fullName>
    </recommendedName>
</protein>